<dbReference type="EMBL" id="CP013107">
    <property type="protein sequence ID" value="APG92515.1"/>
    <property type="molecule type" value="Genomic_DNA"/>
</dbReference>
<dbReference type="GO" id="GO:0016209">
    <property type="term" value="F:antioxidant activity"/>
    <property type="evidence" value="ECO:0007669"/>
    <property type="project" value="InterPro"/>
</dbReference>
<reference evidence="3 5" key="1">
    <citation type="submission" date="2015-10" db="EMBL/GenBank/DDBJ databases">
        <title>Genomic differences between typical nodule nitrogen-fixing rhizobial strains and those coming from bean seeds.</title>
        <authorList>
            <person name="Peralta H."/>
            <person name="Aguilar-Vera A."/>
            <person name="Diaz R."/>
            <person name="Mora Y."/>
            <person name="Martinez-Batallar G."/>
            <person name="Salazar E."/>
            <person name="Vargas-Lagunas C."/>
            <person name="Encarnacion S."/>
            <person name="Girard L."/>
            <person name="Mora J."/>
        </authorList>
    </citation>
    <scope>NUCLEOTIDE SEQUENCE [LARGE SCALE GENOMIC DNA]</scope>
    <source>
        <strain evidence="3 5">CFNEI 73</strain>
    </source>
</reference>
<dbReference type="Proteomes" id="UP000182306">
    <property type="component" value="Chromosome"/>
</dbReference>
<dbReference type="InterPro" id="IPR013766">
    <property type="entry name" value="Thioredoxin_domain"/>
</dbReference>
<dbReference type="CDD" id="cd02970">
    <property type="entry name" value="PRX_like2"/>
    <property type="match status" value="1"/>
</dbReference>
<protein>
    <submittedName>
        <fullName evidence="4">AhpC/TSA family protein</fullName>
    </submittedName>
</protein>
<dbReference type="OrthoDB" id="9809746at2"/>
<reference evidence="4 6" key="2">
    <citation type="submission" date="2019-03" db="EMBL/GenBank/DDBJ databases">
        <title>Genomic Encyclopedia of Type Strains, Phase IV (KMG-V): Genome sequencing to study the core and pangenomes of soil and plant-associated prokaryotes.</title>
        <authorList>
            <person name="Whitman W."/>
        </authorList>
    </citation>
    <scope>NUCLEOTIDE SEQUENCE [LARGE SCALE GENOMIC DNA]</scope>
    <source>
        <strain evidence="4 6">23C40</strain>
    </source>
</reference>
<evidence type="ECO:0000256" key="1">
    <source>
        <dbReference type="SAM" id="MobiDB-lite"/>
    </source>
</evidence>
<dbReference type="KEGG" id="same:SAMCFNEI73_Ch3253"/>
<organism evidence="3 5">
    <name type="scientific">Sinorhizobium americanum</name>
    <dbReference type="NCBI Taxonomy" id="194963"/>
    <lineage>
        <taxon>Bacteria</taxon>
        <taxon>Pseudomonadati</taxon>
        <taxon>Pseudomonadota</taxon>
        <taxon>Alphaproteobacteria</taxon>
        <taxon>Hyphomicrobiales</taxon>
        <taxon>Rhizobiaceae</taxon>
        <taxon>Sinorhizobium/Ensifer group</taxon>
        <taxon>Sinorhizobium</taxon>
    </lineage>
</organism>
<name>A0A1L3LR08_9HYPH</name>
<evidence type="ECO:0000313" key="5">
    <source>
        <dbReference type="Proteomes" id="UP000182306"/>
    </source>
</evidence>
<dbReference type="InterPro" id="IPR036249">
    <property type="entry name" value="Thioredoxin-like_sf"/>
</dbReference>
<dbReference type="PROSITE" id="PS51352">
    <property type="entry name" value="THIOREDOXIN_2"/>
    <property type="match status" value="1"/>
</dbReference>
<dbReference type="Gene3D" id="3.40.30.10">
    <property type="entry name" value="Glutaredoxin"/>
    <property type="match status" value="1"/>
</dbReference>
<feature type="domain" description="Thioredoxin" evidence="2">
    <location>
        <begin position="10"/>
        <end position="226"/>
    </location>
</feature>
<dbReference type="RefSeq" id="WP_064255222.1">
    <property type="nucleotide sequence ID" value="NZ_CP013107.1"/>
</dbReference>
<dbReference type="Pfam" id="PF00578">
    <property type="entry name" value="AhpC-TSA"/>
    <property type="match status" value="1"/>
</dbReference>
<evidence type="ECO:0000313" key="6">
    <source>
        <dbReference type="Proteomes" id="UP000295043"/>
    </source>
</evidence>
<dbReference type="AlphaFoldDB" id="A0A1L3LR08"/>
<keyword evidence="5" id="KW-1185">Reference proteome</keyword>
<feature type="region of interest" description="Disordered" evidence="1">
    <location>
        <begin position="205"/>
        <end position="226"/>
    </location>
</feature>
<dbReference type="GO" id="GO:0016491">
    <property type="term" value="F:oxidoreductase activity"/>
    <property type="evidence" value="ECO:0007669"/>
    <property type="project" value="InterPro"/>
</dbReference>
<dbReference type="Proteomes" id="UP000295043">
    <property type="component" value="Unassembled WGS sequence"/>
</dbReference>
<sequence length="226" mass="25151">MAEYTSSGPLQPGDRAPNVVLDAITQEGKIAIDDFRGRKPVLVGLFRGLQCPFCRRQIATMAQLKAALNEKGVETLTVVNTPIERARLYFRYHPLPNLLAASDPERISHRAFGLPNLEFTEDEDDWPHKLGMQTVMSMRVDLPGELPEPMDPVAAGDYLQKADGYEMTDDDKRMEANAMGQLVGEFLLDRDGVVRWAFTEASADGRNMFRSPSPDEVMSAASQVLH</sequence>
<dbReference type="EMBL" id="SLVU01000021">
    <property type="protein sequence ID" value="TCN24261.1"/>
    <property type="molecule type" value="Genomic_DNA"/>
</dbReference>
<dbReference type="SUPFAM" id="SSF52833">
    <property type="entry name" value="Thioredoxin-like"/>
    <property type="match status" value="1"/>
</dbReference>
<evidence type="ECO:0000313" key="4">
    <source>
        <dbReference type="EMBL" id="TCN24261.1"/>
    </source>
</evidence>
<dbReference type="InterPro" id="IPR000866">
    <property type="entry name" value="AhpC/TSA"/>
</dbReference>
<accession>A0A1L3LR08</accession>
<dbReference type="STRING" id="194963.SAMCFNEI73_Ch3253"/>
<evidence type="ECO:0000259" key="2">
    <source>
        <dbReference type="PROSITE" id="PS51352"/>
    </source>
</evidence>
<gene>
    <name evidence="4" type="ORF">EV184_12132</name>
    <name evidence="3" type="ORF">SAMCFNEI73_Ch3253</name>
</gene>
<evidence type="ECO:0000313" key="3">
    <source>
        <dbReference type="EMBL" id="APG92515.1"/>
    </source>
</evidence>
<proteinExistence type="predicted"/>